<evidence type="ECO:0000313" key="10">
    <source>
        <dbReference type="Proteomes" id="UP000749559"/>
    </source>
</evidence>
<dbReference type="InterPro" id="IPR034035">
    <property type="entry name" value="Astacin-like_dom"/>
</dbReference>
<dbReference type="PRINTS" id="PR00480">
    <property type="entry name" value="ASTACIN"/>
</dbReference>
<dbReference type="GO" id="GO:0004222">
    <property type="term" value="F:metalloendopeptidase activity"/>
    <property type="evidence" value="ECO:0007669"/>
    <property type="project" value="UniProtKB-UniRule"/>
</dbReference>
<keyword evidence="2 6" id="KW-0479">Metal-binding</keyword>
<dbReference type="Proteomes" id="UP000749559">
    <property type="component" value="Unassembled WGS sequence"/>
</dbReference>
<feature type="signal peptide" evidence="7">
    <location>
        <begin position="1"/>
        <end position="22"/>
    </location>
</feature>
<comment type="caution">
    <text evidence="6">Lacks conserved residue(s) required for the propagation of feature annotation.</text>
</comment>
<keyword evidence="5 6" id="KW-0482">Metalloprotease</keyword>
<feature type="compositionally biased region" description="Basic and acidic residues" evidence="8">
    <location>
        <begin position="63"/>
        <end position="72"/>
    </location>
</feature>
<dbReference type="GO" id="GO:0008270">
    <property type="term" value="F:zinc ion binding"/>
    <property type="evidence" value="ECO:0007669"/>
    <property type="project" value="UniProtKB-UniRule"/>
</dbReference>
<dbReference type="InterPro" id="IPR024079">
    <property type="entry name" value="MetalloPept_cat_dom_sf"/>
</dbReference>
<keyword evidence="1 6" id="KW-0645">Protease</keyword>
<keyword evidence="10" id="KW-1185">Reference proteome</keyword>
<feature type="binding site" evidence="6">
    <location>
        <position position="182"/>
    </location>
    <ligand>
        <name>Zn(2+)</name>
        <dbReference type="ChEBI" id="CHEBI:29105"/>
        <note>catalytic</note>
    </ligand>
</feature>
<evidence type="ECO:0000256" key="3">
    <source>
        <dbReference type="ARBA" id="ARBA00022801"/>
    </source>
</evidence>
<dbReference type="InterPro" id="IPR001506">
    <property type="entry name" value="Peptidase_M12A"/>
</dbReference>
<feature type="region of interest" description="Disordered" evidence="8">
    <location>
        <begin position="286"/>
        <end position="330"/>
    </location>
</feature>
<dbReference type="PANTHER" id="PTHR10127">
    <property type="entry name" value="DISCOIDIN, CUB, EGF, LAMININ , AND ZINC METALLOPROTEASE DOMAIN CONTAINING"/>
    <property type="match status" value="1"/>
</dbReference>
<dbReference type="SMART" id="SM00235">
    <property type="entry name" value="ZnMc"/>
    <property type="match status" value="1"/>
</dbReference>
<dbReference type="EMBL" id="CAIIXF020000001">
    <property type="protein sequence ID" value="CAH1773096.1"/>
    <property type="molecule type" value="Genomic_DNA"/>
</dbReference>
<feature type="compositionally biased region" description="Basic and acidic residues" evidence="8">
    <location>
        <begin position="30"/>
        <end position="40"/>
    </location>
</feature>
<reference evidence="9" key="1">
    <citation type="submission" date="2022-03" db="EMBL/GenBank/DDBJ databases">
        <authorList>
            <person name="Martin C."/>
        </authorList>
    </citation>
    <scope>NUCLEOTIDE SEQUENCE</scope>
</reference>
<proteinExistence type="predicted"/>
<accession>A0A8J1XZX8</accession>
<evidence type="ECO:0000256" key="5">
    <source>
        <dbReference type="ARBA" id="ARBA00023049"/>
    </source>
</evidence>
<feature type="binding site" evidence="6">
    <location>
        <position position="176"/>
    </location>
    <ligand>
        <name>Zn(2+)</name>
        <dbReference type="ChEBI" id="CHEBI:29105"/>
        <note>catalytic</note>
    </ligand>
</feature>
<dbReference type="AlphaFoldDB" id="A0A8J1XZX8"/>
<dbReference type="OrthoDB" id="291007at2759"/>
<feature type="compositionally biased region" description="Low complexity" evidence="8">
    <location>
        <begin position="313"/>
        <end position="322"/>
    </location>
</feature>
<feature type="compositionally biased region" description="Acidic residues" evidence="8">
    <location>
        <begin position="41"/>
        <end position="62"/>
    </location>
</feature>
<dbReference type="Pfam" id="PF01400">
    <property type="entry name" value="Astacin"/>
    <property type="match status" value="1"/>
</dbReference>
<evidence type="ECO:0000256" key="6">
    <source>
        <dbReference type="PROSITE-ProRule" id="PRU01211"/>
    </source>
</evidence>
<sequence>MKNKLLFLAYFIGLLLISNSKTIEDDNEIEKEPSESKLGEGPEDGYQEVEDNPEENGDLSEGDIDRSEEKFKSARTGDSALRWPRGKVIYAIDKMKISSRTSANITKAMKMIEDAVAIRGKKCIEFSPKSYSDDDFVFLTSKNGCFSKVGKVGGRQDISLGIGCRKIGTIIHELLHSLGLEHAHTEANRDNYVHVNWKNVIPGKIINFKKRALSKYDHKPYDVGSIMHYGNFVFSKRPYLKTMQSKKNPKLIFGQRSHLSKGDIAVLRKMYMCTAKGSGVKSNTVKKSYAQPKPKTTKKAPLRQQSTRRNYGSSSVRRTSATTRRRFVAG</sequence>
<evidence type="ECO:0000256" key="7">
    <source>
        <dbReference type="RuleBase" id="RU361183"/>
    </source>
</evidence>
<dbReference type="PANTHER" id="PTHR10127:SF780">
    <property type="entry name" value="METALLOENDOPEPTIDASE"/>
    <property type="match status" value="1"/>
</dbReference>
<keyword evidence="4 6" id="KW-0862">Zinc</keyword>
<feature type="active site" evidence="6">
    <location>
        <position position="173"/>
    </location>
</feature>
<keyword evidence="7" id="KW-0732">Signal</keyword>
<dbReference type="PROSITE" id="PS51864">
    <property type="entry name" value="ASTACIN"/>
    <property type="match status" value="1"/>
</dbReference>
<organism evidence="9 10">
    <name type="scientific">Owenia fusiformis</name>
    <name type="common">Polychaete worm</name>
    <dbReference type="NCBI Taxonomy" id="6347"/>
    <lineage>
        <taxon>Eukaryota</taxon>
        <taxon>Metazoa</taxon>
        <taxon>Spiralia</taxon>
        <taxon>Lophotrochozoa</taxon>
        <taxon>Annelida</taxon>
        <taxon>Polychaeta</taxon>
        <taxon>Sedentaria</taxon>
        <taxon>Canalipalpata</taxon>
        <taxon>Sabellida</taxon>
        <taxon>Oweniida</taxon>
        <taxon>Oweniidae</taxon>
        <taxon>Owenia</taxon>
    </lineage>
</organism>
<feature type="region of interest" description="Disordered" evidence="8">
    <location>
        <begin position="23"/>
        <end position="75"/>
    </location>
</feature>
<dbReference type="SUPFAM" id="SSF55486">
    <property type="entry name" value="Metalloproteases ('zincins'), catalytic domain"/>
    <property type="match status" value="1"/>
</dbReference>
<keyword evidence="3 6" id="KW-0378">Hydrolase</keyword>
<dbReference type="GO" id="GO:0006508">
    <property type="term" value="P:proteolysis"/>
    <property type="evidence" value="ECO:0007669"/>
    <property type="project" value="UniProtKB-KW"/>
</dbReference>
<feature type="binding site" evidence="6">
    <location>
        <position position="172"/>
    </location>
    <ligand>
        <name>Zn(2+)</name>
        <dbReference type="ChEBI" id="CHEBI:29105"/>
        <note>catalytic</note>
    </ligand>
</feature>
<protein>
    <recommendedName>
        <fullName evidence="7">Metalloendopeptidase</fullName>
        <ecNumber evidence="7">3.4.24.-</ecNumber>
    </recommendedName>
</protein>
<comment type="cofactor">
    <cofactor evidence="6 7">
        <name>Zn(2+)</name>
        <dbReference type="ChEBI" id="CHEBI:29105"/>
    </cofactor>
    <text evidence="6 7">Binds 1 zinc ion per subunit.</text>
</comment>
<gene>
    <name evidence="9" type="ORF">OFUS_LOCUS741</name>
</gene>
<comment type="caution">
    <text evidence="9">The sequence shown here is derived from an EMBL/GenBank/DDBJ whole genome shotgun (WGS) entry which is preliminary data.</text>
</comment>
<evidence type="ECO:0000256" key="8">
    <source>
        <dbReference type="SAM" id="MobiDB-lite"/>
    </source>
</evidence>
<evidence type="ECO:0000256" key="2">
    <source>
        <dbReference type="ARBA" id="ARBA00022723"/>
    </source>
</evidence>
<evidence type="ECO:0000313" key="9">
    <source>
        <dbReference type="EMBL" id="CAH1773096.1"/>
    </source>
</evidence>
<feature type="compositionally biased region" description="Polar residues" evidence="8">
    <location>
        <begin position="303"/>
        <end position="312"/>
    </location>
</feature>
<dbReference type="Gene3D" id="3.40.390.10">
    <property type="entry name" value="Collagenase (Catalytic Domain)"/>
    <property type="match status" value="1"/>
</dbReference>
<evidence type="ECO:0000256" key="4">
    <source>
        <dbReference type="ARBA" id="ARBA00022833"/>
    </source>
</evidence>
<dbReference type="CDD" id="cd04280">
    <property type="entry name" value="ZnMc_astacin_like"/>
    <property type="match status" value="1"/>
</dbReference>
<dbReference type="EC" id="3.4.24.-" evidence="7"/>
<dbReference type="InterPro" id="IPR006026">
    <property type="entry name" value="Peptidase_Metallo"/>
</dbReference>
<name>A0A8J1XZX8_OWEFU</name>
<feature type="chain" id="PRO_5042621162" description="Metalloendopeptidase" evidence="7">
    <location>
        <begin position="23"/>
        <end position="330"/>
    </location>
</feature>
<evidence type="ECO:0000256" key="1">
    <source>
        <dbReference type="ARBA" id="ARBA00022670"/>
    </source>
</evidence>